<dbReference type="GO" id="GO:0008168">
    <property type="term" value="F:methyltransferase activity"/>
    <property type="evidence" value="ECO:0007669"/>
    <property type="project" value="UniProtKB-KW"/>
</dbReference>
<dbReference type="CDD" id="cd00093">
    <property type="entry name" value="HTH_XRE"/>
    <property type="match status" value="1"/>
</dbReference>
<dbReference type="InterPro" id="IPR029063">
    <property type="entry name" value="SAM-dependent_MTases_sf"/>
</dbReference>
<name>A0A348AF25_9FIRM</name>
<dbReference type="RefSeq" id="WP_126305851.1">
    <property type="nucleotide sequence ID" value="NZ_AP018449.1"/>
</dbReference>
<dbReference type="AlphaFoldDB" id="A0A348AF25"/>
<dbReference type="InterPro" id="IPR001387">
    <property type="entry name" value="Cro/C1-type_HTH"/>
</dbReference>
<dbReference type="Pfam" id="PF01381">
    <property type="entry name" value="HTH_3"/>
    <property type="match status" value="1"/>
</dbReference>
<dbReference type="EC" id="2.1.1.265" evidence="3"/>
<reference evidence="3 4" key="1">
    <citation type="journal article" date="2018" name="Int. J. Syst. Evol. Microbiol.">
        <title>Methylomusa anaerophila gen. nov., sp. nov., an anaerobic methanol-utilizing bacterium isolated from a microbial fuel cell.</title>
        <authorList>
            <person name="Amano N."/>
            <person name="Yamamuro A."/>
            <person name="Miyahara M."/>
            <person name="Kouzuma A."/>
            <person name="Abe T."/>
            <person name="Watanabe K."/>
        </authorList>
    </citation>
    <scope>NUCLEOTIDE SEQUENCE [LARGE SCALE GENOMIC DNA]</scope>
    <source>
        <strain evidence="3 4">MMFC1</strain>
    </source>
</reference>
<dbReference type="CDD" id="cd02440">
    <property type="entry name" value="AdoMet_MTases"/>
    <property type="match status" value="1"/>
</dbReference>
<keyword evidence="1" id="KW-0238">DNA-binding</keyword>
<evidence type="ECO:0000313" key="3">
    <source>
        <dbReference type="EMBL" id="BBB89673.1"/>
    </source>
</evidence>
<dbReference type="KEGG" id="mana:MAMMFC1_00306"/>
<sequence>MKLTFGKNISKYRKLKNITQEELASKLGITFQAVSKWETGQTYPDITQLPNLSDILEVSIDKLMGHAVYEKKVSIYEDEYARDDYYWGLIPSTMCYKVLSILPPAKPFKLLDIGCGEGKDAVFFARNGYDVTAFDIADAGIEKTKRLADKLGVHVNVFKADILDMRLDTCYDILYSNGVLHYIKPGLREEIFTNYRQYTATNGIHVFSVFVVKPFIPPAPENESNAHTWISGELFSHYSDWMIKECEEIIFDCNSAGIPHKHAMNRIIAEKIPW</sequence>
<dbReference type="SUPFAM" id="SSF47413">
    <property type="entry name" value="lambda repressor-like DNA-binding domains"/>
    <property type="match status" value="1"/>
</dbReference>
<proteinExistence type="predicted"/>
<evidence type="ECO:0000259" key="2">
    <source>
        <dbReference type="PROSITE" id="PS50943"/>
    </source>
</evidence>
<gene>
    <name evidence="3" type="primary">tehB</name>
    <name evidence="3" type="ORF">MAMMFC1_00306</name>
</gene>
<keyword evidence="3" id="KW-0489">Methyltransferase</keyword>
<dbReference type="SUPFAM" id="SSF53335">
    <property type="entry name" value="S-adenosyl-L-methionine-dependent methyltransferases"/>
    <property type="match status" value="1"/>
</dbReference>
<evidence type="ECO:0000256" key="1">
    <source>
        <dbReference type="ARBA" id="ARBA00023125"/>
    </source>
</evidence>
<keyword evidence="4" id="KW-1185">Reference proteome</keyword>
<dbReference type="PROSITE" id="PS50943">
    <property type="entry name" value="HTH_CROC1"/>
    <property type="match status" value="1"/>
</dbReference>
<dbReference type="Gene3D" id="3.40.50.150">
    <property type="entry name" value="Vaccinia Virus protein VP39"/>
    <property type="match status" value="1"/>
</dbReference>
<dbReference type="GO" id="GO:0032259">
    <property type="term" value="P:methylation"/>
    <property type="evidence" value="ECO:0007669"/>
    <property type="project" value="UniProtKB-KW"/>
</dbReference>
<dbReference type="Gene3D" id="1.10.260.40">
    <property type="entry name" value="lambda repressor-like DNA-binding domains"/>
    <property type="match status" value="1"/>
</dbReference>
<evidence type="ECO:0000313" key="4">
    <source>
        <dbReference type="Proteomes" id="UP000276437"/>
    </source>
</evidence>
<dbReference type="Proteomes" id="UP000276437">
    <property type="component" value="Chromosome"/>
</dbReference>
<dbReference type="PANTHER" id="PTHR46558:SF11">
    <property type="entry name" value="HTH-TYPE TRANSCRIPTIONAL REGULATOR XRE"/>
    <property type="match status" value="1"/>
</dbReference>
<dbReference type="GO" id="GO:0003677">
    <property type="term" value="F:DNA binding"/>
    <property type="evidence" value="ECO:0007669"/>
    <property type="project" value="UniProtKB-KW"/>
</dbReference>
<dbReference type="SMART" id="SM00530">
    <property type="entry name" value="HTH_XRE"/>
    <property type="match status" value="1"/>
</dbReference>
<dbReference type="InterPro" id="IPR015985">
    <property type="entry name" value="TehB-like_dom"/>
</dbReference>
<dbReference type="OrthoDB" id="9804312at2"/>
<feature type="domain" description="HTH cro/C1-type" evidence="2">
    <location>
        <begin position="9"/>
        <end position="63"/>
    </location>
</feature>
<dbReference type="InterPro" id="IPR010982">
    <property type="entry name" value="Lambda_DNA-bd_dom_sf"/>
</dbReference>
<keyword evidence="3" id="KW-0808">Transferase</keyword>
<organism evidence="3 4">
    <name type="scientific">Methylomusa anaerophila</name>
    <dbReference type="NCBI Taxonomy" id="1930071"/>
    <lineage>
        <taxon>Bacteria</taxon>
        <taxon>Bacillati</taxon>
        <taxon>Bacillota</taxon>
        <taxon>Negativicutes</taxon>
        <taxon>Selenomonadales</taxon>
        <taxon>Sporomusaceae</taxon>
        <taxon>Methylomusa</taxon>
    </lineage>
</organism>
<accession>A0A348AF25</accession>
<protein>
    <submittedName>
        <fullName evidence="3">Tellurite methyltransferase</fullName>
        <ecNumber evidence="3">2.1.1.265</ecNumber>
    </submittedName>
</protein>
<dbReference type="EMBL" id="AP018449">
    <property type="protein sequence ID" value="BBB89673.1"/>
    <property type="molecule type" value="Genomic_DNA"/>
</dbReference>
<dbReference type="PANTHER" id="PTHR46558">
    <property type="entry name" value="TRACRIPTIONAL REGULATORY PROTEIN-RELATED-RELATED"/>
    <property type="match status" value="1"/>
</dbReference>
<dbReference type="Pfam" id="PF03848">
    <property type="entry name" value="TehB"/>
    <property type="match status" value="1"/>
</dbReference>